<evidence type="ECO:0000256" key="5">
    <source>
        <dbReference type="PROSITE-ProRule" id="PRU01240"/>
    </source>
</evidence>
<dbReference type="GO" id="GO:0006508">
    <property type="term" value="P:proteolysis"/>
    <property type="evidence" value="ECO:0007669"/>
    <property type="project" value="UniProtKB-KW"/>
</dbReference>
<dbReference type="InParanoid" id="A0A2P6NTH0"/>
<dbReference type="InterPro" id="IPR015500">
    <property type="entry name" value="Peptidase_S8_subtilisin-rel"/>
</dbReference>
<dbReference type="CDD" id="cd04077">
    <property type="entry name" value="Peptidases_S8_PCSK9_ProteinaseK_like"/>
    <property type="match status" value="1"/>
</dbReference>
<evidence type="ECO:0000259" key="7">
    <source>
        <dbReference type="Pfam" id="PF00082"/>
    </source>
</evidence>
<comment type="similarity">
    <text evidence="1 5 6">Belongs to the peptidase S8 family.</text>
</comment>
<dbReference type="STRING" id="1890364.A0A2P6NTH0"/>
<dbReference type="PANTHER" id="PTHR43806">
    <property type="entry name" value="PEPTIDASE S8"/>
    <property type="match status" value="1"/>
</dbReference>
<dbReference type="PANTHER" id="PTHR43806:SF66">
    <property type="entry name" value="SERIN ENDOPEPTIDASE"/>
    <property type="match status" value="1"/>
</dbReference>
<protein>
    <submittedName>
        <fullName evidence="8">Peptidase S8/S53 subtilisin kexin sedolisin</fullName>
    </submittedName>
</protein>
<evidence type="ECO:0000256" key="1">
    <source>
        <dbReference type="ARBA" id="ARBA00011073"/>
    </source>
</evidence>
<dbReference type="GO" id="GO:0004252">
    <property type="term" value="F:serine-type endopeptidase activity"/>
    <property type="evidence" value="ECO:0007669"/>
    <property type="project" value="UniProtKB-UniRule"/>
</dbReference>
<organism evidence="8 9">
    <name type="scientific">Planoprotostelium fungivorum</name>
    <dbReference type="NCBI Taxonomy" id="1890364"/>
    <lineage>
        <taxon>Eukaryota</taxon>
        <taxon>Amoebozoa</taxon>
        <taxon>Evosea</taxon>
        <taxon>Variosea</taxon>
        <taxon>Cavosteliida</taxon>
        <taxon>Cavosteliaceae</taxon>
        <taxon>Planoprotostelium</taxon>
    </lineage>
</organism>
<comment type="caution">
    <text evidence="8">The sequence shown here is derived from an EMBL/GenBank/DDBJ whole genome shotgun (WGS) entry which is preliminary data.</text>
</comment>
<dbReference type="EMBL" id="MDYQ01000021">
    <property type="protein sequence ID" value="PRP87254.1"/>
    <property type="molecule type" value="Genomic_DNA"/>
</dbReference>
<keyword evidence="9" id="KW-1185">Reference proteome</keyword>
<dbReference type="InterPro" id="IPR000209">
    <property type="entry name" value="Peptidase_S8/S53_dom"/>
</dbReference>
<accession>A0A2P6NTH0</accession>
<name>A0A2P6NTH0_9EUKA</name>
<dbReference type="InterPro" id="IPR036852">
    <property type="entry name" value="Peptidase_S8/S53_dom_sf"/>
</dbReference>
<sequence>MVLHSREIRNPNFCNNVYGNGIILQQHRQRKDRTPDKLRAELLKKLYDRERLSRIGIECLRLPGSEKLDVASKPNTMHGQSYFFLFFIAQVLAASFIGNQSEATIEGRYFAVFHQEASILDRTSFLSRYQDADIRRYVVGEFDAILGTFDDSQLEQLLEEDAIDYIEADKPIYTTAKNSPAPKLVEGTCSQEENTVTWGLERLNQRKLPSPFNYEYVHSLDGTGVDAYILDSGIEIHHPEFEGRAVWGYNTADNENRDCMGHGTHTAGTVGSRTYGVAKNVTLIAVKIFGCDEMSRTSRAVDAMQWIYEQFLTRKKPAVVNFSASGPFSQTMNDVISKATRAGLVYVVAAGNNEMDACDASPGSCPDAITVGATNRYDDFAYFSCWGKCVDILAPGVNITSTYLHNSTYVMTGTSMSTPHVAGVVALVRSMRPDYTPAQVRGWITRASTKSTITSVPAGTPNYLAYVSCV</sequence>
<evidence type="ECO:0000256" key="2">
    <source>
        <dbReference type="ARBA" id="ARBA00022670"/>
    </source>
</evidence>
<dbReference type="Pfam" id="PF00082">
    <property type="entry name" value="Peptidase_S8"/>
    <property type="match status" value="1"/>
</dbReference>
<feature type="active site" description="Charge relay system" evidence="5">
    <location>
        <position position="415"/>
    </location>
</feature>
<keyword evidence="2 5" id="KW-0645">Protease</keyword>
<reference evidence="8 9" key="1">
    <citation type="journal article" date="2018" name="Genome Biol. Evol.">
        <title>Multiple Roots of Fruiting Body Formation in Amoebozoa.</title>
        <authorList>
            <person name="Hillmann F."/>
            <person name="Forbes G."/>
            <person name="Novohradska S."/>
            <person name="Ferling I."/>
            <person name="Riege K."/>
            <person name="Groth M."/>
            <person name="Westermann M."/>
            <person name="Marz M."/>
            <person name="Spaller T."/>
            <person name="Winckler T."/>
            <person name="Schaap P."/>
            <person name="Glockner G."/>
        </authorList>
    </citation>
    <scope>NUCLEOTIDE SEQUENCE [LARGE SCALE GENOMIC DNA]</scope>
    <source>
        <strain evidence="8 9">Jena</strain>
    </source>
</reference>
<dbReference type="Gene3D" id="3.40.50.200">
    <property type="entry name" value="Peptidase S8/S53 domain"/>
    <property type="match status" value="1"/>
</dbReference>
<dbReference type="GO" id="GO:0005615">
    <property type="term" value="C:extracellular space"/>
    <property type="evidence" value="ECO:0007669"/>
    <property type="project" value="TreeGrafter"/>
</dbReference>
<dbReference type="InterPro" id="IPR023827">
    <property type="entry name" value="Peptidase_S8_Asp-AS"/>
</dbReference>
<dbReference type="PROSITE" id="PS51892">
    <property type="entry name" value="SUBTILASE"/>
    <property type="match status" value="1"/>
</dbReference>
<keyword evidence="4 5" id="KW-0720">Serine protease</keyword>
<feature type="active site" description="Charge relay system" evidence="5">
    <location>
        <position position="262"/>
    </location>
</feature>
<evidence type="ECO:0000313" key="8">
    <source>
        <dbReference type="EMBL" id="PRP87254.1"/>
    </source>
</evidence>
<evidence type="ECO:0000256" key="6">
    <source>
        <dbReference type="RuleBase" id="RU003355"/>
    </source>
</evidence>
<feature type="active site" description="Charge relay system" evidence="5">
    <location>
        <position position="231"/>
    </location>
</feature>
<dbReference type="SUPFAM" id="SSF52743">
    <property type="entry name" value="Subtilisin-like"/>
    <property type="match status" value="1"/>
</dbReference>
<dbReference type="AlphaFoldDB" id="A0A2P6NTH0"/>
<keyword evidence="3 5" id="KW-0378">Hydrolase</keyword>
<dbReference type="InterPro" id="IPR034193">
    <property type="entry name" value="PCSK9_ProteinaseK-like"/>
</dbReference>
<dbReference type="InterPro" id="IPR050131">
    <property type="entry name" value="Peptidase_S8_subtilisin-like"/>
</dbReference>
<evidence type="ECO:0000313" key="9">
    <source>
        <dbReference type="Proteomes" id="UP000241769"/>
    </source>
</evidence>
<dbReference type="FunFam" id="3.40.50.200:FF:000014">
    <property type="entry name" value="Proteinase K"/>
    <property type="match status" value="1"/>
</dbReference>
<dbReference type="InterPro" id="IPR023828">
    <property type="entry name" value="Peptidase_S8_Ser-AS"/>
</dbReference>
<evidence type="ECO:0000256" key="3">
    <source>
        <dbReference type="ARBA" id="ARBA00022801"/>
    </source>
</evidence>
<dbReference type="PROSITE" id="PS00138">
    <property type="entry name" value="SUBTILASE_SER"/>
    <property type="match status" value="1"/>
</dbReference>
<dbReference type="OrthoDB" id="206201at2759"/>
<proteinExistence type="inferred from homology"/>
<evidence type="ECO:0000256" key="4">
    <source>
        <dbReference type="ARBA" id="ARBA00022825"/>
    </source>
</evidence>
<dbReference type="PRINTS" id="PR00723">
    <property type="entry name" value="SUBTILISIN"/>
</dbReference>
<dbReference type="PROSITE" id="PS00136">
    <property type="entry name" value="SUBTILASE_ASP"/>
    <property type="match status" value="1"/>
</dbReference>
<dbReference type="Proteomes" id="UP000241769">
    <property type="component" value="Unassembled WGS sequence"/>
</dbReference>
<feature type="domain" description="Peptidase S8/S53" evidence="7">
    <location>
        <begin position="229"/>
        <end position="452"/>
    </location>
</feature>
<gene>
    <name evidence="8" type="ORF">PROFUN_01516</name>
</gene>